<evidence type="ECO:0000313" key="2">
    <source>
        <dbReference type="EMBL" id="CAG7864273.1"/>
    </source>
</evidence>
<feature type="non-terminal residue" evidence="3">
    <location>
        <position position="75"/>
    </location>
</feature>
<gene>
    <name evidence="3" type="ORF">BRAA09T39135Z</name>
    <name evidence="2" type="ORF">BRAPAZ1V2_A09P47400.2</name>
</gene>
<evidence type="ECO:0000313" key="3">
    <source>
        <dbReference type="EMBL" id="VDC61524.1"/>
    </source>
</evidence>
<sequence length="75" mass="8126">MTTINKLSNHSLFSVSAVSNFFSLCSQLSFVYVFAAISVIYVDGTYISNVTMSPLSSTYLPSSMLMTPTSPPLSM</sequence>
<accession>A0A3P5YCQ7</accession>
<organism evidence="3">
    <name type="scientific">Brassica campestris</name>
    <name type="common">Field mustard</name>
    <dbReference type="NCBI Taxonomy" id="3711"/>
    <lineage>
        <taxon>Eukaryota</taxon>
        <taxon>Viridiplantae</taxon>
        <taxon>Streptophyta</taxon>
        <taxon>Embryophyta</taxon>
        <taxon>Tracheophyta</taxon>
        <taxon>Spermatophyta</taxon>
        <taxon>Magnoliopsida</taxon>
        <taxon>eudicotyledons</taxon>
        <taxon>Gunneridae</taxon>
        <taxon>Pentapetalae</taxon>
        <taxon>rosids</taxon>
        <taxon>malvids</taxon>
        <taxon>Brassicales</taxon>
        <taxon>Brassicaceae</taxon>
        <taxon>Brassiceae</taxon>
        <taxon>Brassica</taxon>
    </lineage>
</organism>
<evidence type="ECO:0000256" key="1">
    <source>
        <dbReference type="SAM" id="Phobius"/>
    </source>
</evidence>
<dbReference type="Proteomes" id="UP000694005">
    <property type="component" value="Chromosome A09"/>
</dbReference>
<dbReference type="AlphaFoldDB" id="A0A3P5YCQ7"/>
<reference evidence="3" key="1">
    <citation type="submission" date="2018-11" db="EMBL/GenBank/DDBJ databases">
        <authorList>
            <consortium name="Genoscope - CEA"/>
            <person name="William W."/>
        </authorList>
    </citation>
    <scope>NUCLEOTIDE SEQUENCE</scope>
</reference>
<keyword evidence="1" id="KW-0812">Transmembrane</keyword>
<keyword evidence="1" id="KW-0472">Membrane</keyword>
<dbReference type="EMBL" id="LS974625">
    <property type="protein sequence ID" value="CAG7864273.1"/>
    <property type="molecule type" value="Genomic_DNA"/>
</dbReference>
<dbReference type="EMBL" id="LR031568">
    <property type="protein sequence ID" value="VDC61524.1"/>
    <property type="molecule type" value="Genomic_DNA"/>
</dbReference>
<feature type="transmembrane region" description="Helical" evidence="1">
    <location>
        <begin position="20"/>
        <end position="42"/>
    </location>
</feature>
<protein>
    <submittedName>
        <fullName evidence="2">Uncharacterized protein</fullName>
    </submittedName>
</protein>
<keyword evidence="1" id="KW-1133">Transmembrane helix</keyword>
<dbReference type="Gramene" id="A09p47400.2_BraZ1">
    <property type="protein sequence ID" value="A09p47400.2_BraZ1.CDS.1"/>
    <property type="gene ID" value="A09g47400.2_BraZ1"/>
</dbReference>
<name>A0A3P5YCQ7_BRACM</name>
<proteinExistence type="predicted"/>